<proteinExistence type="predicted"/>
<name>A0A1M7L0D0_9RHOB</name>
<keyword evidence="3" id="KW-1185">Reference proteome</keyword>
<reference evidence="2 3" key="1">
    <citation type="submission" date="2016-11" db="EMBL/GenBank/DDBJ databases">
        <authorList>
            <person name="Varghese N."/>
            <person name="Submissions S."/>
        </authorList>
    </citation>
    <scope>NUCLEOTIDE SEQUENCE [LARGE SCALE GENOMIC DNA]</scope>
    <source>
        <strain evidence="2 3">DSM 28249</strain>
    </source>
</reference>
<dbReference type="Proteomes" id="UP000322545">
    <property type="component" value="Unassembled WGS sequence"/>
</dbReference>
<gene>
    <name evidence="2" type="ORF">SAMN05443432_11282</name>
</gene>
<dbReference type="AlphaFoldDB" id="A0A1M7L0D0"/>
<dbReference type="SUPFAM" id="SSF56524">
    <property type="entry name" value="Oxidoreductase molybdopterin-binding domain"/>
    <property type="match status" value="1"/>
</dbReference>
<evidence type="ECO:0000313" key="2">
    <source>
        <dbReference type="EMBL" id="SHM70941.1"/>
    </source>
</evidence>
<evidence type="ECO:0008006" key="4">
    <source>
        <dbReference type="Google" id="ProtNLM"/>
    </source>
</evidence>
<dbReference type="InterPro" id="IPR036374">
    <property type="entry name" value="OxRdtase_Mopterin-bd_sf"/>
</dbReference>
<feature type="signal peptide" evidence="1">
    <location>
        <begin position="1"/>
        <end position="24"/>
    </location>
</feature>
<organism evidence="2 3">
    <name type="scientific">Roseovarius litoreus</name>
    <dbReference type="NCBI Taxonomy" id="1155722"/>
    <lineage>
        <taxon>Bacteria</taxon>
        <taxon>Pseudomonadati</taxon>
        <taxon>Pseudomonadota</taxon>
        <taxon>Alphaproteobacteria</taxon>
        <taxon>Rhodobacterales</taxon>
        <taxon>Roseobacteraceae</taxon>
        <taxon>Roseovarius</taxon>
    </lineage>
</organism>
<dbReference type="Gene3D" id="3.90.420.10">
    <property type="entry name" value="Oxidoreductase, molybdopterin-binding domain"/>
    <property type="match status" value="1"/>
</dbReference>
<feature type="chain" id="PRO_5012410060" description="Oxidoreductase molybdopterin-binding domain-containing protein" evidence="1">
    <location>
        <begin position="25"/>
        <end position="162"/>
    </location>
</feature>
<dbReference type="EMBL" id="FRCB01000012">
    <property type="protein sequence ID" value="SHM70941.1"/>
    <property type="molecule type" value="Genomic_DNA"/>
</dbReference>
<accession>A0A1M7L0D0</accession>
<evidence type="ECO:0000256" key="1">
    <source>
        <dbReference type="SAM" id="SignalP"/>
    </source>
</evidence>
<protein>
    <recommendedName>
        <fullName evidence="4">Oxidoreductase molybdopterin-binding domain-containing protein</fullName>
    </recommendedName>
</protein>
<keyword evidence="1" id="KW-0732">Signal</keyword>
<sequence>MFARHILFSGVLAALLSLGAAAQAQETLLKISGALDGPAPVSFSDSDLAALPSVEFVTGTIWTEGVSTFSGPSLKSVLEAAGAGRGDLLLVAANDYKVSLPRDVIEDDYPIIANRIDGKAFGIRDKGPLWVVFPYDAEPRFQSELIYSYSIWQLTQIEVLEE</sequence>
<evidence type="ECO:0000313" key="3">
    <source>
        <dbReference type="Proteomes" id="UP000322545"/>
    </source>
</evidence>